<dbReference type="InterPro" id="IPR036028">
    <property type="entry name" value="SH3-like_dom_sf"/>
</dbReference>
<organism evidence="3 4">
    <name type="scientific">Giardia muris</name>
    <dbReference type="NCBI Taxonomy" id="5742"/>
    <lineage>
        <taxon>Eukaryota</taxon>
        <taxon>Metamonada</taxon>
        <taxon>Diplomonadida</taxon>
        <taxon>Hexamitidae</taxon>
        <taxon>Giardiinae</taxon>
        <taxon>Giardia</taxon>
    </lineage>
</organism>
<accession>A0A4Z1TBI8</accession>
<dbReference type="PROSITE" id="PS50238">
    <property type="entry name" value="RHOGAP"/>
    <property type="match status" value="1"/>
</dbReference>
<dbReference type="Gene3D" id="1.10.555.10">
    <property type="entry name" value="Rho GTPase activation protein"/>
    <property type="match status" value="2"/>
</dbReference>
<evidence type="ECO:0000313" key="3">
    <source>
        <dbReference type="EMBL" id="TNJ29891.1"/>
    </source>
</evidence>
<dbReference type="InterPro" id="IPR000198">
    <property type="entry name" value="RhoGAP_dom"/>
</dbReference>
<dbReference type="GO" id="GO:0005096">
    <property type="term" value="F:GTPase activator activity"/>
    <property type="evidence" value="ECO:0007669"/>
    <property type="project" value="TreeGrafter"/>
</dbReference>
<dbReference type="SUPFAM" id="SSF50044">
    <property type="entry name" value="SH3-domain"/>
    <property type="match status" value="1"/>
</dbReference>
<dbReference type="InterPro" id="IPR008936">
    <property type="entry name" value="Rho_GTPase_activation_prot"/>
</dbReference>
<dbReference type="PANTHER" id="PTHR45808">
    <property type="entry name" value="RHO GTPASE-ACTIVATING PROTEIN 68F"/>
    <property type="match status" value="1"/>
</dbReference>
<protein>
    <submittedName>
        <fullName evidence="3">Putative Rho GAP</fullName>
    </submittedName>
</protein>
<feature type="compositionally biased region" description="Basic and acidic residues" evidence="1">
    <location>
        <begin position="279"/>
        <end position="299"/>
    </location>
</feature>
<dbReference type="GO" id="GO:0007264">
    <property type="term" value="P:small GTPase-mediated signal transduction"/>
    <property type="evidence" value="ECO:0007669"/>
    <property type="project" value="TreeGrafter"/>
</dbReference>
<dbReference type="SUPFAM" id="SSF48350">
    <property type="entry name" value="GTPase activation domain, GAP"/>
    <property type="match status" value="1"/>
</dbReference>
<dbReference type="PANTHER" id="PTHR45808:SF2">
    <property type="entry name" value="RHO GTPASE-ACTIVATING PROTEIN 68F"/>
    <property type="match status" value="1"/>
</dbReference>
<dbReference type="Proteomes" id="UP000315496">
    <property type="component" value="Chromosome 1"/>
</dbReference>
<dbReference type="AlphaFoldDB" id="A0A4Z1TBI8"/>
<evidence type="ECO:0000313" key="4">
    <source>
        <dbReference type="Proteomes" id="UP000315496"/>
    </source>
</evidence>
<dbReference type="Pfam" id="PF00620">
    <property type="entry name" value="RhoGAP"/>
    <property type="match status" value="1"/>
</dbReference>
<sequence length="505" mass="56538">MDSSYVAVVTTSFGVECLPAFIDSASYLEVNEGDIVHIMYEPARSVAPTQTWVCAMKRETGETGWVPSAFLAVIQRGSTPFFKLSYEEQLRFEQRNLSRFLDNAIHYLITRQRYRIEGIFRGSADASEIARVKAITSRVGCIDFEKVSSMTPSLAADLIKSYLKDIGESIIPASLLKIACQFQQKYGAFYLPDYHYDEANSPSTTSVPLYGPPHVSGHGPADPLIVPRCSRLEQPLALGKVIMNSSMYSLTDDSIEINSSSQGLESLSAECLLPSEMTPSEHSRCQEPSEKVKTESDMGRGEDEMLFEIADSSLVTHNPSLTSLRISRRDAIALLGDFLFRTLPMSRFILLRHLMNLCSEIVQASEVTKMDSHALARIIYNYVLNDNDDDTQAAVGMRFTEILLYNWLDVEKYYLQHQMPLFDPDLPLDQCRYYDSIGLQIRVILDFDPAKYIGISNSPLCMRVKAGDVVTILAESGEWVLVGTAERQGWVDRLCLLQDGAFSPV</sequence>
<dbReference type="SMART" id="SM00324">
    <property type="entry name" value="RhoGAP"/>
    <property type="match status" value="1"/>
</dbReference>
<dbReference type="GO" id="GO:0005737">
    <property type="term" value="C:cytoplasm"/>
    <property type="evidence" value="ECO:0007669"/>
    <property type="project" value="TreeGrafter"/>
</dbReference>
<proteinExistence type="predicted"/>
<dbReference type="VEuPathDB" id="GiardiaDB:GMRT_10316"/>
<dbReference type="OrthoDB" id="10252728at2759"/>
<reference evidence="3 4" key="1">
    <citation type="submission" date="2019-05" db="EMBL/GenBank/DDBJ databases">
        <title>The compact genome of Giardia muris reveals important steps in the evolution of intestinal protozoan parasites.</title>
        <authorList>
            <person name="Xu F."/>
            <person name="Jimenez-Gonzalez A."/>
            <person name="Einarsson E."/>
            <person name="Astvaldsson A."/>
            <person name="Peirasmaki D."/>
            <person name="Eckmann L."/>
            <person name="Andersson J.O."/>
            <person name="Svard S.G."/>
            <person name="Jerlstrom-Hultqvist J."/>
        </authorList>
    </citation>
    <scope>NUCLEOTIDE SEQUENCE [LARGE SCALE GENOMIC DNA]</scope>
    <source>
        <strain evidence="3 4">Roberts-Thomson</strain>
    </source>
</reference>
<name>A0A4Z1TBI8_GIAMU</name>
<feature type="region of interest" description="Disordered" evidence="1">
    <location>
        <begin position="277"/>
        <end position="299"/>
    </location>
</feature>
<dbReference type="EMBL" id="VDLU01000001">
    <property type="protein sequence ID" value="TNJ29891.1"/>
    <property type="molecule type" value="Genomic_DNA"/>
</dbReference>
<evidence type="ECO:0000256" key="1">
    <source>
        <dbReference type="SAM" id="MobiDB-lite"/>
    </source>
</evidence>
<keyword evidence="4" id="KW-1185">Reference proteome</keyword>
<comment type="caution">
    <text evidence="3">The sequence shown here is derived from an EMBL/GenBank/DDBJ whole genome shotgun (WGS) entry which is preliminary data.</text>
</comment>
<feature type="domain" description="Rho-GAP" evidence="2">
    <location>
        <begin position="84"/>
        <end position="422"/>
    </location>
</feature>
<evidence type="ECO:0000259" key="2">
    <source>
        <dbReference type="PROSITE" id="PS50238"/>
    </source>
</evidence>
<gene>
    <name evidence="3" type="ORF">GMRT_10316</name>
</gene>